<dbReference type="InterPro" id="IPR052157">
    <property type="entry name" value="BCAA_transport_permease"/>
</dbReference>
<feature type="transmembrane region" description="Helical" evidence="9">
    <location>
        <begin position="224"/>
        <end position="251"/>
    </location>
</feature>
<proteinExistence type="inferred from homology"/>
<keyword evidence="2" id="KW-0813">Transport</keyword>
<keyword evidence="6 9" id="KW-1133">Transmembrane helix</keyword>
<evidence type="ECO:0000256" key="5">
    <source>
        <dbReference type="ARBA" id="ARBA00022970"/>
    </source>
</evidence>
<dbReference type="EMBL" id="CP159253">
    <property type="protein sequence ID" value="XCG49138.1"/>
    <property type="molecule type" value="Genomic_DNA"/>
</dbReference>
<dbReference type="Pfam" id="PF02653">
    <property type="entry name" value="BPD_transp_2"/>
    <property type="match status" value="1"/>
</dbReference>
<dbReference type="CDD" id="cd06582">
    <property type="entry name" value="TM_PBP1_LivH_like"/>
    <property type="match status" value="1"/>
</dbReference>
<evidence type="ECO:0000256" key="9">
    <source>
        <dbReference type="SAM" id="Phobius"/>
    </source>
</evidence>
<dbReference type="GO" id="GO:0022857">
    <property type="term" value="F:transmembrane transporter activity"/>
    <property type="evidence" value="ECO:0007669"/>
    <property type="project" value="InterPro"/>
</dbReference>
<protein>
    <submittedName>
        <fullName evidence="10">Branched-chain amino acid ABC transporter permease</fullName>
    </submittedName>
</protein>
<reference evidence="10" key="1">
    <citation type="submission" date="2024-06" db="EMBL/GenBank/DDBJ databases">
        <title>Mesorhizobium karijinii sp. nov., a symbiont of the iconic Swainsona formosa from arid Australia.</title>
        <authorList>
            <person name="Hill Y.J."/>
            <person name="Watkin E.L.J."/>
            <person name="O'Hara G.W."/>
            <person name="Terpolilli J."/>
            <person name="Tye M.L."/>
            <person name="Kohlmeier M.G."/>
        </authorList>
    </citation>
    <scope>NUCLEOTIDE SEQUENCE</scope>
    <source>
        <strain evidence="10">WSM2240</strain>
    </source>
</reference>
<dbReference type="AlphaFoldDB" id="A0AAU8CR53"/>
<dbReference type="PANTHER" id="PTHR11795">
    <property type="entry name" value="BRANCHED-CHAIN AMINO ACID TRANSPORT SYSTEM PERMEASE PROTEIN LIVH"/>
    <property type="match status" value="1"/>
</dbReference>
<evidence type="ECO:0000313" key="10">
    <source>
        <dbReference type="EMBL" id="XCG49138.1"/>
    </source>
</evidence>
<feature type="transmembrane region" description="Helical" evidence="9">
    <location>
        <begin position="190"/>
        <end position="212"/>
    </location>
</feature>
<evidence type="ECO:0000256" key="2">
    <source>
        <dbReference type="ARBA" id="ARBA00022448"/>
    </source>
</evidence>
<feature type="transmembrane region" description="Helical" evidence="9">
    <location>
        <begin position="12"/>
        <end position="31"/>
    </location>
</feature>
<comment type="similarity">
    <text evidence="8">Belongs to the binding-protein-dependent transport system permease family. LivHM subfamily.</text>
</comment>
<evidence type="ECO:0000256" key="3">
    <source>
        <dbReference type="ARBA" id="ARBA00022475"/>
    </source>
</evidence>
<evidence type="ECO:0000256" key="7">
    <source>
        <dbReference type="ARBA" id="ARBA00023136"/>
    </source>
</evidence>
<keyword evidence="5" id="KW-0029">Amino-acid transport</keyword>
<comment type="subcellular location">
    <subcellularLocation>
        <location evidence="1">Cell membrane</location>
        <topology evidence="1">Multi-pass membrane protein</topology>
    </subcellularLocation>
</comment>
<keyword evidence="7 9" id="KW-0472">Membrane</keyword>
<keyword evidence="4 9" id="KW-0812">Transmembrane</keyword>
<dbReference type="GO" id="GO:0006865">
    <property type="term" value="P:amino acid transport"/>
    <property type="evidence" value="ECO:0007669"/>
    <property type="project" value="UniProtKB-KW"/>
</dbReference>
<feature type="transmembrane region" description="Helical" evidence="9">
    <location>
        <begin position="263"/>
        <end position="282"/>
    </location>
</feature>
<feature type="transmembrane region" description="Helical" evidence="9">
    <location>
        <begin position="43"/>
        <end position="76"/>
    </location>
</feature>
<evidence type="ECO:0000256" key="4">
    <source>
        <dbReference type="ARBA" id="ARBA00022692"/>
    </source>
</evidence>
<keyword evidence="3" id="KW-1003">Cell membrane</keyword>
<name>A0AAU8CR53_9HYPH</name>
<organism evidence="10">
    <name type="scientific">Mesorhizobium sp. WSM2240</name>
    <dbReference type="NCBI Taxonomy" id="3228851"/>
    <lineage>
        <taxon>Bacteria</taxon>
        <taxon>Pseudomonadati</taxon>
        <taxon>Pseudomonadota</taxon>
        <taxon>Alphaproteobacteria</taxon>
        <taxon>Hyphomicrobiales</taxon>
        <taxon>Phyllobacteriaceae</taxon>
        <taxon>Mesorhizobium</taxon>
    </lineage>
</organism>
<gene>
    <name evidence="10" type="ORF">ABVK50_00385</name>
</gene>
<feature type="transmembrane region" description="Helical" evidence="9">
    <location>
        <begin position="88"/>
        <end position="107"/>
    </location>
</feature>
<evidence type="ECO:0000256" key="8">
    <source>
        <dbReference type="ARBA" id="ARBA00037998"/>
    </source>
</evidence>
<dbReference type="GO" id="GO:0005886">
    <property type="term" value="C:plasma membrane"/>
    <property type="evidence" value="ECO:0007669"/>
    <property type="project" value="UniProtKB-SubCell"/>
</dbReference>
<dbReference type="PANTHER" id="PTHR11795:SF450">
    <property type="entry name" value="ABC TRANSPORTER PERMEASE PROTEIN"/>
    <property type="match status" value="1"/>
</dbReference>
<accession>A0AAU8CR53</accession>
<feature type="transmembrane region" description="Helical" evidence="9">
    <location>
        <begin position="143"/>
        <end position="160"/>
    </location>
</feature>
<sequence length="292" mass="30930">MSEFLQITLSGLATGSIYALAAIGFTLLWQASQTINFAQGEFVMLPAFFVLIGMHVLGMPLAAAMLFALVLSLILLGAMFKKLVIEPMLPHGTLPIVMATIALGILMKESVKEFYSAEAQPFPALVSDRTVDIFGAAVSFQDIANLAISLLVVVALQFFLNGTRTGRCMQATAQNPGVAEILGVNIKRMVLYTFLINAALATVASFLISPIYLAKFSNGEPIGLVAFIAAIVGGFNQIRGALVGGLLIGVIDNLAASYVSVQYRAAVPLLLLIVIILVRPQGIMGKAEGRAV</sequence>
<dbReference type="RefSeq" id="WP_353643330.1">
    <property type="nucleotide sequence ID" value="NZ_CP159253.1"/>
</dbReference>
<dbReference type="InterPro" id="IPR001851">
    <property type="entry name" value="ABC_transp_permease"/>
</dbReference>
<evidence type="ECO:0000256" key="6">
    <source>
        <dbReference type="ARBA" id="ARBA00022989"/>
    </source>
</evidence>
<evidence type="ECO:0000256" key="1">
    <source>
        <dbReference type="ARBA" id="ARBA00004651"/>
    </source>
</evidence>